<keyword evidence="1" id="KW-1185">Reference proteome</keyword>
<evidence type="ECO:0000313" key="2">
    <source>
        <dbReference type="RefSeq" id="XP_073807206.1"/>
    </source>
</evidence>
<evidence type="ECO:0000313" key="1">
    <source>
        <dbReference type="Proteomes" id="UP000000437"/>
    </source>
</evidence>
<organism evidence="1 2">
    <name type="scientific">Danio rerio</name>
    <name type="common">Zebrafish</name>
    <name type="synonym">Brachydanio rerio</name>
    <dbReference type="NCBI Taxonomy" id="7955"/>
    <lineage>
        <taxon>Eukaryota</taxon>
        <taxon>Metazoa</taxon>
        <taxon>Chordata</taxon>
        <taxon>Craniata</taxon>
        <taxon>Vertebrata</taxon>
        <taxon>Euteleostomi</taxon>
        <taxon>Actinopterygii</taxon>
        <taxon>Neopterygii</taxon>
        <taxon>Teleostei</taxon>
        <taxon>Ostariophysi</taxon>
        <taxon>Cypriniformes</taxon>
        <taxon>Danionidae</taxon>
        <taxon>Danioninae</taxon>
        <taxon>Danio</taxon>
    </lineage>
</organism>
<dbReference type="RefSeq" id="XP_073807206.1">
    <property type="nucleotide sequence ID" value="XM_073951105.1"/>
</dbReference>
<name>A0AC58JL51_DANRE</name>
<dbReference type="Proteomes" id="UP000000437">
    <property type="component" value="Chromosome 5"/>
</dbReference>
<reference evidence="2" key="1">
    <citation type="submission" date="2025-08" db="UniProtKB">
        <authorList>
            <consortium name="RefSeq"/>
        </authorList>
    </citation>
    <scope>IDENTIFICATION</scope>
    <source>
        <strain evidence="2">Tuebingen</strain>
        <tissue evidence="2">Fibroblasts and whole tissue</tissue>
    </source>
</reference>
<sequence>MEINQVKLANQGHLSIINRYVYLAMGGFMLAIATMGPYSSLLFLSAIKLLLLIHYIHPMHLHRWILGLQMFWQTCWHLYVQYQIYWLQEAPDSRLILAISALMLMTQRISSLSLDFQEGTISNQSILIPFLTYSLYFPALLGGPLCSFNAFVQSVERQHTSMSSYLGNLTSKISQVIVLVWIKQLFSELLKSATFNIDSVCLDVLWIWIFSLTLRLNYYAHWKMSECVNNAAGFGVYLHKHSGQTSWDGLSDGSVLVTEASSRPSVFARKWNQTTVDWLRKIVFNRTSRSPLFMTFGFSALWHGLHPGQILGFLIWAVTVQADYKLHRFLHPKLNSLWRKRLYVCVNWAFTQLTVACVVVCVELQSLASVKLLWSSCIAVFPLLSALILIIL</sequence>
<gene>
    <name evidence="2" type="primary">mboat4</name>
</gene>
<protein>
    <submittedName>
        <fullName evidence="2">Ghrelin O-acyltransferase isoform X1</fullName>
    </submittedName>
</protein>
<proteinExistence type="predicted"/>
<accession>A0AC58JL51</accession>